<feature type="transmembrane region" description="Helical" evidence="1">
    <location>
        <begin position="7"/>
        <end position="24"/>
    </location>
</feature>
<dbReference type="SUPFAM" id="SSF103481">
    <property type="entry name" value="Multidrug resistance efflux transporter EmrE"/>
    <property type="match status" value="2"/>
</dbReference>
<dbReference type="InterPro" id="IPR000620">
    <property type="entry name" value="EamA_dom"/>
</dbReference>
<feature type="transmembrane region" description="Helical" evidence="1">
    <location>
        <begin position="150"/>
        <end position="169"/>
    </location>
</feature>
<gene>
    <name evidence="3" type="ORF">ENO08_06480</name>
</gene>
<dbReference type="EMBL" id="DSEC01000461">
    <property type="protein sequence ID" value="HER44088.1"/>
    <property type="molecule type" value="Genomic_DNA"/>
</dbReference>
<proteinExistence type="predicted"/>
<dbReference type="Proteomes" id="UP000886069">
    <property type="component" value="Unassembled WGS sequence"/>
</dbReference>
<feature type="domain" description="EamA" evidence="2">
    <location>
        <begin position="151"/>
        <end position="285"/>
    </location>
</feature>
<feature type="domain" description="EamA" evidence="2">
    <location>
        <begin position="12"/>
        <end position="138"/>
    </location>
</feature>
<accession>A0A7V2F414</accession>
<keyword evidence="1" id="KW-0812">Transmembrane</keyword>
<feature type="transmembrane region" description="Helical" evidence="1">
    <location>
        <begin position="181"/>
        <end position="200"/>
    </location>
</feature>
<evidence type="ECO:0000256" key="1">
    <source>
        <dbReference type="SAM" id="Phobius"/>
    </source>
</evidence>
<organism evidence="3">
    <name type="scientific">Eiseniibacteriota bacterium</name>
    <dbReference type="NCBI Taxonomy" id="2212470"/>
    <lineage>
        <taxon>Bacteria</taxon>
        <taxon>Candidatus Eiseniibacteriota</taxon>
    </lineage>
</organism>
<dbReference type="GO" id="GO:0016020">
    <property type="term" value="C:membrane"/>
    <property type="evidence" value="ECO:0007669"/>
    <property type="project" value="InterPro"/>
</dbReference>
<dbReference type="Pfam" id="PF00892">
    <property type="entry name" value="EamA"/>
    <property type="match status" value="2"/>
</dbReference>
<keyword evidence="1" id="KW-1133">Transmembrane helix</keyword>
<evidence type="ECO:0000259" key="2">
    <source>
        <dbReference type="Pfam" id="PF00892"/>
    </source>
</evidence>
<sequence length="294" mass="31084">MRIHRTYGALSAGVISISFAAVFIRLAGGAAASVAALRLIFSVLILLPFMIFSGSARRSILSLGRGEKWLLLLSGFFLALHFLSWIASLSLTGITSSIVFVTTSPIFIELYSVVVKKERTSARVWIGIGLAVAGSVILGGGNIAAGGESWKGDLLAVGGAFAVACYFIVGSRLRPRLPLLGYIFPVYGAAALFLVPASFLLGDGLTGLPARVYVYCLVMALVCQVAGHSLFNWALRKMNTTRVAMATLGEPIGTAMLAWMILRETPMLSEMAGGAVILVGVFVVLTGDPLRVRA</sequence>
<feature type="transmembrane region" description="Helical" evidence="1">
    <location>
        <begin position="93"/>
        <end position="112"/>
    </location>
</feature>
<feature type="transmembrane region" description="Helical" evidence="1">
    <location>
        <begin position="268"/>
        <end position="287"/>
    </location>
</feature>
<feature type="transmembrane region" description="Helical" evidence="1">
    <location>
        <begin position="212"/>
        <end position="231"/>
    </location>
</feature>
<feature type="transmembrane region" description="Helical" evidence="1">
    <location>
        <begin position="30"/>
        <end position="49"/>
    </location>
</feature>
<feature type="transmembrane region" description="Helical" evidence="1">
    <location>
        <begin position="243"/>
        <end position="262"/>
    </location>
</feature>
<dbReference type="PANTHER" id="PTHR22911">
    <property type="entry name" value="ACYL-MALONYL CONDENSING ENZYME-RELATED"/>
    <property type="match status" value="1"/>
</dbReference>
<reference evidence="3" key="1">
    <citation type="journal article" date="2020" name="mSystems">
        <title>Genome- and Community-Level Interaction Insights into Carbon Utilization and Element Cycling Functions of Hydrothermarchaeota in Hydrothermal Sediment.</title>
        <authorList>
            <person name="Zhou Z."/>
            <person name="Liu Y."/>
            <person name="Xu W."/>
            <person name="Pan J."/>
            <person name="Luo Z.H."/>
            <person name="Li M."/>
        </authorList>
    </citation>
    <scope>NUCLEOTIDE SEQUENCE [LARGE SCALE GENOMIC DNA]</scope>
    <source>
        <strain evidence="3">SpSt-1233</strain>
    </source>
</reference>
<dbReference type="InterPro" id="IPR037185">
    <property type="entry name" value="EmrE-like"/>
</dbReference>
<dbReference type="AlphaFoldDB" id="A0A7V2F414"/>
<name>A0A7V2F414_UNCEI</name>
<dbReference type="PANTHER" id="PTHR22911:SF76">
    <property type="entry name" value="EAMA DOMAIN-CONTAINING PROTEIN"/>
    <property type="match status" value="1"/>
</dbReference>
<comment type="caution">
    <text evidence="3">The sequence shown here is derived from an EMBL/GenBank/DDBJ whole genome shotgun (WGS) entry which is preliminary data.</text>
</comment>
<feature type="transmembrane region" description="Helical" evidence="1">
    <location>
        <begin position="124"/>
        <end position="144"/>
    </location>
</feature>
<evidence type="ECO:0000313" key="3">
    <source>
        <dbReference type="EMBL" id="HER44088.1"/>
    </source>
</evidence>
<protein>
    <submittedName>
        <fullName evidence="3">DMT family transporter</fullName>
    </submittedName>
</protein>
<feature type="transmembrane region" description="Helical" evidence="1">
    <location>
        <begin position="69"/>
        <end position="87"/>
    </location>
</feature>
<dbReference type="Gene3D" id="1.10.3730.20">
    <property type="match status" value="1"/>
</dbReference>
<keyword evidence="1" id="KW-0472">Membrane</keyword>